<feature type="compositionally biased region" description="Basic and acidic residues" evidence="5">
    <location>
        <begin position="443"/>
        <end position="458"/>
    </location>
</feature>
<dbReference type="InterPro" id="IPR039754">
    <property type="entry name" value="Esf1"/>
</dbReference>
<dbReference type="GO" id="GO:0006364">
    <property type="term" value="P:rRNA processing"/>
    <property type="evidence" value="ECO:0007669"/>
    <property type="project" value="InterPro"/>
</dbReference>
<feature type="non-terminal residue" evidence="8">
    <location>
        <position position="600"/>
    </location>
</feature>
<dbReference type="PANTHER" id="PTHR12202:SF0">
    <property type="entry name" value="ESF1 HOMOLOG"/>
    <property type="match status" value="1"/>
</dbReference>
<evidence type="ECO:0008006" key="10">
    <source>
        <dbReference type="Google" id="ProtNLM"/>
    </source>
</evidence>
<proteinExistence type="inferred from homology"/>
<feature type="compositionally biased region" description="Basic and acidic residues" evidence="5">
    <location>
        <begin position="554"/>
        <end position="571"/>
    </location>
</feature>
<evidence type="ECO:0000256" key="5">
    <source>
        <dbReference type="SAM" id="MobiDB-lite"/>
    </source>
</evidence>
<feature type="compositionally biased region" description="Basic residues" evidence="5">
    <location>
        <begin position="376"/>
        <end position="387"/>
    </location>
</feature>
<feature type="compositionally biased region" description="Basic and acidic residues" evidence="5">
    <location>
        <begin position="345"/>
        <end position="364"/>
    </location>
</feature>
<evidence type="ECO:0000256" key="2">
    <source>
        <dbReference type="ARBA" id="ARBA00009087"/>
    </source>
</evidence>
<keyword evidence="3" id="KW-0175">Coiled coil</keyword>
<feature type="region of interest" description="Disordered" evidence="5">
    <location>
        <begin position="554"/>
        <end position="585"/>
    </location>
</feature>
<evidence type="ECO:0000256" key="4">
    <source>
        <dbReference type="ARBA" id="ARBA00023242"/>
    </source>
</evidence>
<protein>
    <recommendedName>
        <fullName evidence="10">NUC153 domain-containing protein</fullName>
    </recommendedName>
</protein>
<name>A0AAV2RL17_MEGNR</name>
<comment type="caution">
    <text evidence="8">The sequence shown here is derived from an EMBL/GenBank/DDBJ whole genome shotgun (WGS) entry which is preliminary data.</text>
</comment>
<dbReference type="InterPro" id="IPR056750">
    <property type="entry name" value="RRM_ESF1"/>
</dbReference>
<feature type="compositionally biased region" description="Basic and acidic residues" evidence="5">
    <location>
        <begin position="474"/>
        <end position="484"/>
    </location>
</feature>
<feature type="compositionally biased region" description="Acidic residues" evidence="5">
    <location>
        <begin position="15"/>
        <end position="32"/>
    </location>
</feature>
<reference evidence="8 9" key="1">
    <citation type="submission" date="2024-05" db="EMBL/GenBank/DDBJ databases">
        <authorList>
            <person name="Wallberg A."/>
        </authorList>
    </citation>
    <scope>NUCLEOTIDE SEQUENCE [LARGE SCALE GENOMIC DNA]</scope>
</reference>
<dbReference type="AlphaFoldDB" id="A0AAV2RL17"/>
<dbReference type="GO" id="GO:0005730">
    <property type="term" value="C:nucleolus"/>
    <property type="evidence" value="ECO:0007669"/>
    <property type="project" value="UniProtKB-SubCell"/>
</dbReference>
<feature type="compositionally biased region" description="Basic and acidic residues" evidence="5">
    <location>
        <begin position="327"/>
        <end position="336"/>
    </location>
</feature>
<feature type="domain" description="NUC153" evidence="6">
    <location>
        <begin position="520"/>
        <end position="547"/>
    </location>
</feature>
<dbReference type="Pfam" id="PF25121">
    <property type="entry name" value="RRM_ESF1"/>
    <property type="match status" value="1"/>
</dbReference>
<comment type="subcellular location">
    <subcellularLocation>
        <location evidence="1">Nucleus</location>
        <location evidence="1">Nucleolus</location>
    </subcellularLocation>
</comment>
<keyword evidence="4" id="KW-0539">Nucleus</keyword>
<evidence type="ECO:0000259" key="6">
    <source>
        <dbReference type="Pfam" id="PF08159"/>
    </source>
</evidence>
<feature type="region of interest" description="Disordered" evidence="5">
    <location>
        <begin position="474"/>
        <end position="495"/>
    </location>
</feature>
<dbReference type="InterPro" id="IPR012580">
    <property type="entry name" value="NUC153"/>
</dbReference>
<organism evidence="8 9">
    <name type="scientific">Meganyctiphanes norvegica</name>
    <name type="common">Northern krill</name>
    <name type="synonym">Thysanopoda norvegica</name>
    <dbReference type="NCBI Taxonomy" id="48144"/>
    <lineage>
        <taxon>Eukaryota</taxon>
        <taxon>Metazoa</taxon>
        <taxon>Ecdysozoa</taxon>
        <taxon>Arthropoda</taxon>
        <taxon>Crustacea</taxon>
        <taxon>Multicrustacea</taxon>
        <taxon>Malacostraca</taxon>
        <taxon>Eumalacostraca</taxon>
        <taxon>Eucarida</taxon>
        <taxon>Euphausiacea</taxon>
        <taxon>Euphausiidae</taxon>
        <taxon>Meganyctiphanes</taxon>
    </lineage>
</organism>
<feature type="compositionally biased region" description="Basic and acidic residues" evidence="5">
    <location>
        <begin position="425"/>
        <end position="435"/>
    </location>
</feature>
<feature type="region of interest" description="Disordered" evidence="5">
    <location>
        <begin position="1"/>
        <end position="43"/>
    </location>
</feature>
<sequence>MKYDYARGAVFFSDDSSDDDSSTTDESEDDNDQQGPKDEFEWGELDQDAIWDTGDNEIEETCQFAVCNMDWDRIKAADLMILFSSFCPREGDVKSVIIYPSEYGKQRMADEERYGPRELRNNSKGKKKTDAERDLKDLEKLEKGKLNEDDGSTKKHFEALRRYQRNRLRYYYAVVVCDKVATASIIYKECDRQPFEGAGVLLDLRYIPEDMTFDEVPHDICKEVPKTYEVRTFTTTALHDTRPTLTWDETNPDRKKTLGSAMNRAAKGEQIDQDQVKAFLASGSEEESEDDVAVSGSDIENSEDEENNATRIAKFKALINEIDEKERKKNEEKKEFDMEEIFEYEENKEMDQPENNKEKVDKSELTPFENYLEKKKEKRKNRKKKLKIKESTSGSGESEEVEKEIVMSDDELPEDIYNNPFFSDELAKNKKSSIEKKKKKKHSELIKDPDSSKEGDKLELLLMNEENEERKHFNMRDIIKEASTKTKKNRWKDKKNKMKKIIEMKKDVKEEDNFKVDLCDSRFNAIMTSGDYNIDPSHPHFKRTKAMDSLIKEVQQKRTADSMEDIPEAKRQNLSNKKNKEEELSILVKKVKNKTKFKKK</sequence>
<evidence type="ECO:0000256" key="1">
    <source>
        <dbReference type="ARBA" id="ARBA00004604"/>
    </source>
</evidence>
<evidence type="ECO:0000313" key="8">
    <source>
        <dbReference type="EMBL" id="CAL4127306.1"/>
    </source>
</evidence>
<dbReference type="Pfam" id="PF08159">
    <property type="entry name" value="NUC153"/>
    <property type="match status" value="1"/>
</dbReference>
<evidence type="ECO:0000313" key="9">
    <source>
        <dbReference type="Proteomes" id="UP001497623"/>
    </source>
</evidence>
<dbReference type="EMBL" id="CAXKWB010025081">
    <property type="protein sequence ID" value="CAL4127306.1"/>
    <property type="molecule type" value="Genomic_DNA"/>
</dbReference>
<dbReference type="PANTHER" id="PTHR12202">
    <property type="entry name" value="ESF1 HOMOLOG"/>
    <property type="match status" value="1"/>
</dbReference>
<feature type="compositionally biased region" description="Acidic residues" evidence="5">
    <location>
        <begin position="397"/>
        <end position="414"/>
    </location>
</feature>
<dbReference type="Proteomes" id="UP001497623">
    <property type="component" value="Unassembled WGS sequence"/>
</dbReference>
<accession>A0AAV2RL17</accession>
<evidence type="ECO:0000256" key="3">
    <source>
        <dbReference type="ARBA" id="ARBA00023054"/>
    </source>
</evidence>
<evidence type="ECO:0000259" key="7">
    <source>
        <dbReference type="Pfam" id="PF25121"/>
    </source>
</evidence>
<feature type="region of interest" description="Disordered" evidence="5">
    <location>
        <begin position="327"/>
        <end position="458"/>
    </location>
</feature>
<keyword evidence="9" id="KW-1185">Reference proteome</keyword>
<feature type="region of interest" description="Disordered" evidence="5">
    <location>
        <begin position="281"/>
        <end position="308"/>
    </location>
</feature>
<dbReference type="GO" id="GO:0003723">
    <property type="term" value="F:RNA binding"/>
    <property type="evidence" value="ECO:0007669"/>
    <property type="project" value="TreeGrafter"/>
</dbReference>
<feature type="compositionally biased region" description="Basic and acidic residues" evidence="5">
    <location>
        <begin position="109"/>
        <end position="121"/>
    </location>
</feature>
<comment type="similarity">
    <text evidence="2">Belongs to the ESF1 family.</text>
</comment>
<feature type="domain" description="ESF1 RRM" evidence="7">
    <location>
        <begin position="61"/>
        <end position="221"/>
    </location>
</feature>
<gene>
    <name evidence="8" type="ORF">MNOR_LOCUS25838</name>
</gene>
<feature type="compositionally biased region" description="Basic residues" evidence="5">
    <location>
        <begin position="485"/>
        <end position="495"/>
    </location>
</feature>
<feature type="region of interest" description="Disordered" evidence="5">
    <location>
        <begin position="109"/>
        <end position="133"/>
    </location>
</feature>